<dbReference type="Proteomes" id="UP001318040">
    <property type="component" value="Chromosome 10"/>
</dbReference>
<dbReference type="InterPro" id="IPR031733">
    <property type="entry name" value="Dynein_attach_N"/>
</dbReference>
<sequence>MFKFIGFPSRFIIHRCRGDGGRGSSRVKATAMDDEKLDWASLERELQAAVAADAKYERENDAKLRAITQRVGSYEEFRDIVLASHLRPLETCDKVGLGVDFHAQRWNAFATTKEEGSEESQHETPQPSKELPCTALEFNRDWRRRSSPDRYVLLLRVGARRARDLFRAEVGFGLLGEAAVALAECFRDEDAPAVAELLGALAETPRFELNVRLLGGAELEAVRSLCRRLGSACERRRRATERSAAGEETAPGSGPRNDDGAGRREAESRGVEKELAPVEGWQAVGGGARELTAKSLDPEDCFTFETVEALRKAFGIE</sequence>
<evidence type="ECO:0000313" key="14">
    <source>
        <dbReference type="Proteomes" id="UP001318040"/>
    </source>
</evidence>
<evidence type="ECO:0000256" key="1">
    <source>
        <dbReference type="ARBA" id="ARBA00004048"/>
    </source>
</evidence>
<dbReference type="KEGG" id="pmrn:116940877"/>
<evidence type="ECO:0000256" key="3">
    <source>
        <dbReference type="ARBA" id="ARBA00004496"/>
    </source>
</evidence>
<dbReference type="GO" id="GO:0031514">
    <property type="term" value="C:motile cilium"/>
    <property type="evidence" value="ECO:0007669"/>
    <property type="project" value="UniProtKB-SubCell"/>
</dbReference>
<organism evidence="14 15">
    <name type="scientific">Petromyzon marinus</name>
    <name type="common">Sea lamprey</name>
    <dbReference type="NCBI Taxonomy" id="7757"/>
    <lineage>
        <taxon>Eukaryota</taxon>
        <taxon>Metazoa</taxon>
        <taxon>Chordata</taxon>
        <taxon>Craniata</taxon>
        <taxon>Vertebrata</taxon>
        <taxon>Cyclostomata</taxon>
        <taxon>Hyperoartia</taxon>
        <taxon>Petromyzontiformes</taxon>
        <taxon>Petromyzontidae</taxon>
        <taxon>Petromyzon</taxon>
    </lineage>
</organism>
<name>A0AAJ7SYK0_PETMA</name>
<feature type="domain" description="Dynein attachment factor N-terminal" evidence="13">
    <location>
        <begin position="37"/>
        <end position="107"/>
    </location>
</feature>
<feature type="compositionally biased region" description="Basic and acidic residues" evidence="11">
    <location>
        <begin position="256"/>
        <end position="276"/>
    </location>
</feature>
<evidence type="ECO:0000256" key="2">
    <source>
        <dbReference type="ARBA" id="ARBA00004230"/>
    </source>
</evidence>
<proteinExistence type="inferred from homology"/>
<feature type="region of interest" description="Disordered" evidence="11">
    <location>
        <begin position="111"/>
        <end position="131"/>
    </location>
</feature>
<evidence type="ECO:0000313" key="15">
    <source>
        <dbReference type="RefSeq" id="XP_032807091.1"/>
    </source>
</evidence>
<comment type="similarity">
    <text evidence="10">Belongs to the DNAAF19/PR46b family.</text>
</comment>
<evidence type="ECO:0000256" key="5">
    <source>
        <dbReference type="ARBA" id="ARBA00022490"/>
    </source>
</evidence>
<dbReference type="GO" id="GO:0036159">
    <property type="term" value="P:inner dynein arm assembly"/>
    <property type="evidence" value="ECO:0007669"/>
    <property type="project" value="TreeGrafter"/>
</dbReference>
<evidence type="ECO:0000256" key="9">
    <source>
        <dbReference type="ARBA" id="ARBA00023273"/>
    </source>
</evidence>
<keyword evidence="14" id="KW-1185">Reference proteome</keyword>
<evidence type="ECO:0000259" key="12">
    <source>
        <dbReference type="Pfam" id="PF13877"/>
    </source>
</evidence>
<dbReference type="InterPro" id="IPR025986">
    <property type="entry name" value="RPAP3-like_C"/>
</dbReference>
<dbReference type="PANTHER" id="PTHR28572">
    <property type="entry name" value="COILED-COIL DOMAIN-CONTAINING PROTEIN 103"/>
    <property type="match status" value="1"/>
</dbReference>
<dbReference type="GO" id="GO:0005576">
    <property type="term" value="C:extracellular region"/>
    <property type="evidence" value="ECO:0007669"/>
    <property type="project" value="GOC"/>
</dbReference>
<keyword evidence="7" id="KW-0282">Flagellum</keyword>
<evidence type="ECO:0000256" key="10">
    <source>
        <dbReference type="ARBA" id="ARBA00049986"/>
    </source>
</evidence>
<keyword evidence="6" id="KW-0970">Cilium biogenesis/degradation</keyword>
<dbReference type="Pfam" id="PF15867">
    <property type="entry name" value="Dynein_attach_N"/>
    <property type="match status" value="1"/>
</dbReference>
<accession>A0AAJ7SYK0</accession>
<dbReference type="RefSeq" id="XP_032807091.1">
    <property type="nucleotide sequence ID" value="XM_032951200.1"/>
</dbReference>
<gene>
    <name evidence="15" type="primary">CCDC103</name>
</gene>
<evidence type="ECO:0000256" key="8">
    <source>
        <dbReference type="ARBA" id="ARBA00023069"/>
    </source>
</evidence>
<dbReference type="PANTHER" id="PTHR28572:SF1">
    <property type="entry name" value="COILED-COIL DOMAIN-CONTAINING PROTEIN 103"/>
    <property type="match status" value="1"/>
</dbReference>
<keyword evidence="5" id="KW-0963">Cytoplasm</keyword>
<reference evidence="15" key="1">
    <citation type="submission" date="2025-08" db="UniProtKB">
        <authorList>
            <consortium name="RefSeq"/>
        </authorList>
    </citation>
    <scope>IDENTIFICATION</scope>
    <source>
        <tissue evidence="15">Sperm</tissue>
    </source>
</reference>
<dbReference type="Pfam" id="PF13877">
    <property type="entry name" value="RPAP3_C"/>
    <property type="match status" value="1"/>
</dbReference>
<dbReference type="AlphaFoldDB" id="A0AAJ7SYK0"/>
<dbReference type="InterPro" id="IPR042422">
    <property type="entry name" value="CC103"/>
</dbReference>
<keyword evidence="9" id="KW-0966">Cell projection</keyword>
<feature type="compositionally biased region" description="Basic and acidic residues" evidence="11">
    <location>
        <begin position="112"/>
        <end position="122"/>
    </location>
</feature>
<evidence type="ECO:0000256" key="4">
    <source>
        <dbReference type="ARBA" id="ARBA00011738"/>
    </source>
</evidence>
<evidence type="ECO:0000256" key="6">
    <source>
        <dbReference type="ARBA" id="ARBA00022794"/>
    </source>
</evidence>
<dbReference type="GO" id="GO:0007368">
    <property type="term" value="P:determination of left/right symmetry"/>
    <property type="evidence" value="ECO:0007669"/>
    <property type="project" value="TreeGrafter"/>
</dbReference>
<dbReference type="CTD" id="388389"/>
<protein>
    <submittedName>
        <fullName evidence="15">Coiled-coil domain-containing protein 103 isoform X1</fullName>
    </submittedName>
</protein>
<dbReference type="GO" id="GO:0036157">
    <property type="term" value="C:outer dynein arm"/>
    <property type="evidence" value="ECO:0007669"/>
    <property type="project" value="InterPro"/>
</dbReference>
<dbReference type="GO" id="GO:0003351">
    <property type="term" value="P:epithelial cilium movement involved in extracellular fluid movement"/>
    <property type="evidence" value="ECO:0007669"/>
    <property type="project" value="TreeGrafter"/>
</dbReference>
<feature type="region of interest" description="Disordered" evidence="11">
    <location>
        <begin position="237"/>
        <end position="279"/>
    </location>
</feature>
<comment type="function">
    <text evidence="1">Dynein-attachment factor required for cilia motility.</text>
</comment>
<evidence type="ECO:0000256" key="7">
    <source>
        <dbReference type="ARBA" id="ARBA00022846"/>
    </source>
</evidence>
<keyword evidence="8" id="KW-0969">Cilium</keyword>
<evidence type="ECO:0000259" key="13">
    <source>
        <dbReference type="Pfam" id="PF15867"/>
    </source>
</evidence>
<comment type="subcellular location">
    <subcellularLocation>
        <location evidence="2">Cell projection</location>
        <location evidence="2">Cilium</location>
        <location evidence="2">Flagellum</location>
    </subcellularLocation>
    <subcellularLocation>
        <location evidence="3">Cytoplasm</location>
    </subcellularLocation>
</comment>
<evidence type="ECO:0000256" key="11">
    <source>
        <dbReference type="SAM" id="MobiDB-lite"/>
    </source>
</evidence>
<feature type="domain" description="RNA-polymerase II-associated protein 3-like C-terminal" evidence="12">
    <location>
        <begin position="132"/>
        <end position="218"/>
    </location>
</feature>
<comment type="subunit">
    <text evidence="4">Homodimer.</text>
</comment>